<feature type="compositionally biased region" description="Basic and acidic residues" evidence="14">
    <location>
        <begin position="23"/>
        <end position="41"/>
    </location>
</feature>
<reference evidence="18 19" key="1">
    <citation type="journal article" date="2012" name="G3 (Bethesda)">
        <title>Pichia sorbitophila, an interspecies yeast hybrid reveals early steps of genome resolution following polyploidization.</title>
        <authorList>
            <person name="Leh Louis V."/>
            <person name="Despons L."/>
            <person name="Friedrich A."/>
            <person name="Martin T."/>
            <person name="Durrens P."/>
            <person name="Casaregola S."/>
            <person name="Neuveglise C."/>
            <person name="Fairhead C."/>
            <person name="Marck C."/>
            <person name="Cruz J.A."/>
            <person name="Straub M.L."/>
            <person name="Kugler V."/>
            <person name="Sacerdot C."/>
            <person name="Uzunov Z."/>
            <person name="Thierry A."/>
            <person name="Weiss S."/>
            <person name="Bleykasten C."/>
            <person name="De Montigny J."/>
            <person name="Jacques N."/>
            <person name="Jung P."/>
            <person name="Lemaire M."/>
            <person name="Mallet S."/>
            <person name="Morel G."/>
            <person name="Richard G.F."/>
            <person name="Sarkar A."/>
            <person name="Savel G."/>
            <person name="Schacherer J."/>
            <person name="Seret M.L."/>
            <person name="Talla E."/>
            <person name="Samson G."/>
            <person name="Jubin C."/>
            <person name="Poulain J."/>
            <person name="Vacherie B."/>
            <person name="Barbe V."/>
            <person name="Pelletier E."/>
            <person name="Sherman D.J."/>
            <person name="Westhof E."/>
            <person name="Weissenbach J."/>
            <person name="Baret P.V."/>
            <person name="Wincker P."/>
            <person name="Gaillardin C."/>
            <person name="Dujon B."/>
            <person name="Souciet J.L."/>
        </authorList>
    </citation>
    <scope>NUCLEOTIDE SEQUENCE [LARGE SCALE GENOMIC DNA]</scope>
    <source>
        <strain evidence="19">ATCC MYA-4447 / BCRC 22081 / CBS 7064 / NBRC 10061 / NRRL Y-12695</strain>
    </source>
</reference>
<dbReference type="PROSITE" id="PS00039">
    <property type="entry name" value="DEAD_ATP_HELICASE"/>
    <property type="match status" value="1"/>
</dbReference>
<gene>
    <name evidence="18" type="primary">Piso0_005726</name>
    <name evidence="18" type="ORF">GNLVRS01_PISO0N21243g</name>
</gene>
<keyword evidence="6 13" id="KW-0347">Helicase</keyword>
<dbReference type="SMART" id="SM00490">
    <property type="entry name" value="HELICc"/>
    <property type="match status" value="1"/>
</dbReference>
<dbReference type="CDD" id="cd17957">
    <property type="entry name" value="DEADc_DDX52"/>
    <property type="match status" value="1"/>
</dbReference>
<dbReference type="PANTHER" id="PTHR47959">
    <property type="entry name" value="ATP-DEPENDENT RNA HELICASE RHLE-RELATED"/>
    <property type="match status" value="1"/>
</dbReference>
<dbReference type="Gene3D" id="3.40.50.300">
    <property type="entry name" value="P-loop containing nucleotide triphosphate hydrolases"/>
    <property type="match status" value="2"/>
</dbReference>
<dbReference type="PROSITE" id="PS51195">
    <property type="entry name" value="Q_MOTIF"/>
    <property type="match status" value="1"/>
</dbReference>
<dbReference type="Proteomes" id="UP000005222">
    <property type="component" value="Chromosome N"/>
</dbReference>
<dbReference type="InterPro" id="IPR014014">
    <property type="entry name" value="RNA_helicase_DEAD_Q_motif"/>
</dbReference>
<dbReference type="EMBL" id="FO082046">
    <property type="protein sequence ID" value="CCE87183.1"/>
    <property type="molecule type" value="Genomic_DNA"/>
</dbReference>
<dbReference type="GO" id="GO:0003724">
    <property type="term" value="F:RNA helicase activity"/>
    <property type="evidence" value="ECO:0007669"/>
    <property type="project" value="UniProtKB-EC"/>
</dbReference>
<evidence type="ECO:0000256" key="4">
    <source>
        <dbReference type="ARBA" id="ARBA00022741"/>
    </source>
</evidence>
<dbReference type="PROSITE" id="PS51194">
    <property type="entry name" value="HELICASE_CTER"/>
    <property type="match status" value="1"/>
</dbReference>
<dbReference type="PANTHER" id="PTHR47959:SF15">
    <property type="entry name" value="RNA HELICASE"/>
    <property type="match status" value="1"/>
</dbReference>
<keyword evidence="5 13" id="KW-0378">Hydrolase</keyword>
<dbReference type="SMART" id="SM00487">
    <property type="entry name" value="DEXDc"/>
    <property type="match status" value="1"/>
</dbReference>
<dbReference type="HOGENOM" id="CLU_003041_1_4_1"/>
<dbReference type="GO" id="GO:0030490">
    <property type="term" value="P:maturation of SSU-rRNA"/>
    <property type="evidence" value="ECO:0007669"/>
    <property type="project" value="InterPro"/>
</dbReference>
<dbReference type="Pfam" id="PF00271">
    <property type="entry name" value="Helicase_C"/>
    <property type="match status" value="1"/>
</dbReference>
<evidence type="ECO:0000256" key="5">
    <source>
        <dbReference type="ARBA" id="ARBA00022801"/>
    </source>
</evidence>
<keyword evidence="7 13" id="KW-0067">ATP-binding</keyword>
<feature type="domain" description="Helicase C-terminal" evidence="16">
    <location>
        <begin position="357"/>
        <end position="504"/>
    </location>
</feature>
<dbReference type="eggNOG" id="KOG0344">
    <property type="taxonomic scope" value="Eukaryota"/>
</dbReference>
<keyword evidence="4 13" id="KW-0547">Nucleotide-binding</keyword>
<dbReference type="InterPro" id="IPR014001">
    <property type="entry name" value="Helicase_ATP-bd"/>
</dbReference>
<protein>
    <recommendedName>
        <fullName evidence="2">RNA helicase</fullName>
        <ecNumber evidence="2">3.6.4.13</ecNumber>
    </recommendedName>
</protein>
<proteinExistence type="inferred from homology"/>
<evidence type="ECO:0000256" key="7">
    <source>
        <dbReference type="ARBA" id="ARBA00022840"/>
    </source>
</evidence>
<comment type="subcellular location">
    <subcellularLocation>
        <location evidence="1">Nucleus</location>
    </subcellularLocation>
</comment>
<evidence type="ECO:0000256" key="8">
    <source>
        <dbReference type="ARBA" id="ARBA00022884"/>
    </source>
</evidence>
<evidence type="ECO:0000259" key="15">
    <source>
        <dbReference type="PROSITE" id="PS51192"/>
    </source>
</evidence>
<keyword evidence="9" id="KW-0539">Nucleus</keyword>
<evidence type="ECO:0000256" key="11">
    <source>
        <dbReference type="ARBA" id="ARBA00047984"/>
    </source>
</evidence>
<evidence type="ECO:0000256" key="13">
    <source>
        <dbReference type="RuleBase" id="RU000492"/>
    </source>
</evidence>
<dbReference type="GO" id="GO:0016787">
    <property type="term" value="F:hydrolase activity"/>
    <property type="evidence" value="ECO:0007669"/>
    <property type="project" value="UniProtKB-KW"/>
</dbReference>
<sequence length="555" mass="62898">MDVFRILTRGANIARGKGNSLNDKNRPDGFPKTVNKEEKIKNEVEKETDFFRTKRHLNTVKHDNDKEEDNNSANRDEDEEEEESNTLDMIRSEEEAKSFRKKNKVKVTGSDIPLPVATFNDLTTRFRFDKKVLSNLIESGFTEPTPVQCESMPIALSRRDTIACAPTGSGKTLAFLVPLIQNIIVKRSENTSPAIKGLIIAPTKELATQIHDELQTLVKGKKLKVGVLSKSLASKINNKAVNASKYDILISTPLRLIECVKKETVDLSRVEELIVDEADRLFEEGFVEQTDDILFQCTYPKIRKSIFSATIPSGVEEMAQSIMRDPVRVIVGHKEAASELIQQKLVFTGNEQGKLLAIRQMITENEFVPPVIIFLQSITRAKALFHELIYDKLNVDVIHAERTQKQRDDVIKRFKNGDIWVLITTDVISRGVDFKGVNMVINYDVPQSAQSYVHRIGRTARGGRSGKAVTFFTKEDTDLIKPVINVMKQSGCHDGYSEWMEDVSKLNKKTKKNIKAHQVSREQISTVPKAFKKEKKRRAQMIESSRKRHQVTESS</sequence>
<evidence type="ECO:0000313" key="19">
    <source>
        <dbReference type="Proteomes" id="UP000005222"/>
    </source>
</evidence>
<feature type="domain" description="Helicase ATP-binding" evidence="15">
    <location>
        <begin position="152"/>
        <end position="329"/>
    </location>
</feature>
<organism evidence="18 19">
    <name type="scientific">Pichia sorbitophila (strain ATCC MYA-4447 / BCRC 22081 / CBS 7064 / NBRC 10061 / NRRL Y-12695)</name>
    <name type="common">Hybrid yeast</name>
    <dbReference type="NCBI Taxonomy" id="559304"/>
    <lineage>
        <taxon>Eukaryota</taxon>
        <taxon>Fungi</taxon>
        <taxon>Dikarya</taxon>
        <taxon>Ascomycota</taxon>
        <taxon>Saccharomycotina</taxon>
        <taxon>Pichiomycetes</taxon>
        <taxon>Debaryomycetaceae</taxon>
        <taxon>Millerozyma</taxon>
    </lineage>
</organism>
<keyword evidence="3" id="KW-0690">Ribosome biogenesis</keyword>
<dbReference type="InterPro" id="IPR027417">
    <property type="entry name" value="P-loop_NTPase"/>
</dbReference>
<dbReference type="PROSITE" id="PS51192">
    <property type="entry name" value="HELICASE_ATP_BIND_1"/>
    <property type="match status" value="1"/>
</dbReference>
<dbReference type="CDD" id="cd18787">
    <property type="entry name" value="SF2_C_DEAD"/>
    <property type="match status" value="1"/>
</dbReference>
<evidence type="ECO:0000256" key="12">
    <source>
        <dbReference type="PROSITE-ProRule" id="PRU00552"/>
    </source>
</evidence>
<dbReference type="InterPro" id="IPR001650">
    <property type="entry name" value="Helicase_C-like"/>
</dbReference>
<evidence type="ECO:0000256" key="6">
    <source>
        <dbReference type="ARBA" id="ARBA00022806"/>
    </source>
</evidence>
<evidence type="ECO:0000256" key="10">
    <source>
        <dbReference type="ARBA" id="ARBA00024355"/>
    </source>
</evidence>
<dbReference type="InterPro" id="IPR044764">
    <property type="entry name" value="DDX52/Rok1_DEADc"/>
</dbReference>
<dbReference type="GO" id="GO:0005634">
    <property type="term" value="C:nucleus"/>
    <property type="evidence" value="ECO:0007669"/>
    <property type="project" value="UniProtKB-SubCell"/>
</dbReference>
<dbReference type="STRING" id="559304.G8XZS4"/>
<dbReference type="GO" id="GO:0003723">
    <property type="term" value="F:RNA binding"/>
    <property type="evidence" value="ECO:0007669"/>
    <property type="project" value="UniProtKB-KW"/>
</dbReference>
<dbReference type="FunCoup" id="G8XZS4">
    <property type="interactions" value="1738"/>
</dbReference>
<evidence type="ECO:0000256" key="3">
    <source>
        <dbReference type="ARBA" id="ARBA00022517"/>
    </source>
</evidence>
<name>G8XZS4_PICSO</name>
<feature type="short sequence motif" description="Q motif" evidence="12">
    <location>
        <begin position="121"/>
        <end position="149"/>
    </location>
</feature>
<dbReference type="InterPro" id="IPR011545">
    <property type="entry name" value="DEAD/DEAH_box_helicase_dom"/>
</dbReference>
<dbReference type="OMA" id="EMAHSIM"/>
<dbReference type="AlphaFoldDB" id="G8XZS4"/>
<feature type="region of interest" description="Disordered" evidence="14">
    <location>
        <begin position="532"/>
        <end position="555"/>
    </location>
</feature>
<dbReference type="Pfam" id="PF00270">
    <property type="entry name" value="DEAD"/>
    <property type="match status" value="1"/>
</dbReference>
<dbReference type="SUPFAM" id="SSF52540">
    <property type="entry name" value="P-loop containing nucleoside triphosphate hydrolases"/>
    <property type="match status" value="2"/>
</dbReference>
<dbReference type="OrthoDB" id="360161at2759"/>
<dbReference type="InterPro" id="IPR000629">
    <property type="entry name" value="RNA-helicase_DEAD-box_CS"/>
</dbReference>
<evidence type="ECO:0000313" key="18">
    <source>
        <dbReference type="EMBL" id="CCE87183.1"/>
    </source>
</evidence>
<feature type="compositionally biased region" description="Acidic residues" evidence="14">
    <location>
        <begin position="66"/>
        <end position="85"/>
    </location>
</feature>
<evidence type="ECO:0000259" key="16">
    <source>
        <dbReference type="PROSITE" id="PS51194"/>
    </source>
</evidence>
<evidence type="ECO:0000256" key="1">
    <source>
        <dbReference type="ARBA" id="ARBA00004123"/>
    </source>
</evidence>
<evidence type="ECO:0000256" key="9">
    <source>
        <dbReference type="ARBA" id="ARBA00023242"/>
    </source>
</evidence>
<keyword evidence="19" id="KW-1185">Reference proteome</keyword>
<comment type="catalytic activity">
    <reaction evidence="11">
        <text>ATP + H2O = ADP + phosphate + H(+)</text>
        <dbReference type="Rhea" id="RHEA:13065"/>
        <dbReference type="ChEBI" id="CHEBI:15377"/>
        <dbReference type="ChEBI" id="CHEBI:15378"/>
        <dbReference type="ChEBI" id="CHEBI:30616"/>
        <dbReference type="ChEBI" id="CHEBI:43474"/>
        <dbReference type="ChEBI" id="CHEBI:456216"/>
        <dbReference type="EC" id="3.6.4.13"/>
    </reaction>
</comment>
<feature type="domain" description="DEAD-box RNA helicase Q" evidence="17">
    <location>
        <begin position="121"/>
        <end position="149"/>
    </location>
</feature>
<evidence type="ECO:0000256" key="2">
    <source>
        <dbReference type="ARBA" id="ARBA00012552"/>
    </source>
</evidence>
<evidence type="ECO:0000256" key="14">
    <source>
        <dbReference type="SAM" id="MobiDB-lite"/>
    </source>
</evidence>
<dbReference type="EC" id="3.6.4.13" evidence="2"/>
<evidence type="ECO:0000259" key="17">
    <source>
        <dbReference type="PROSITE" id="PS51195"/>
    </source>
</evidence>
<dbReference type="InParanoid" id="G8XZS4"/>
<comment type="similarity">
    <text evidence="10">Belongs to the DEAD box helicase family. DDX52/ROK1 subfamily.</text>
</comment>
<feature type="region of interest" description="Disordered" evidence="14">
    <location>
        <begin position="15"/>
        <end position="41"/>
    </location>
</feature>
<feature type="region of interest" description="Disordered" evidence="14">
    <location>
        <begin position="55"/>
        <end position="95"/>
    </location>
</feature>
<dbReference type="GO" id="GO:0005524">
    <property type="term" value="F:ATP binding"/>
    <property type="evidence" value="ECO:0007669"/>
    <property type="project" value="UniProtKB-KW"/>
</dbReference>
<dbReference type="GO" id="GO:0005829">
    <property type="term" value="C:cytosol"/>
    <property type="evidence" value="ECO:0007669"/>
    <property type="project" value="TreeGrafter"/>
</dbReference>
<accession>G8XZS4</accession>
<dbReference type="InterPro" id="IPR050079">
    <property type="entry name" value="DEAD_box_RNA_helicase"/>
</dbReference>
<keyword evidence="8" id="KW-0694">RNA-binding</keyword>